<gene>
    <name evidence="13 14" type="primary">LOC107915957</name>
</gene>
<keyword evidence="8 10" id="KW-0408">Iron</keyword>
<reference evidence="12" key="1">
    <citation type="journal article" date="2020" name="Nat. Genet.">
        <title>Genomic diversifications of five Gossypium allopolyploid species and their impact on cotton improvement.</title>
        <authorList>
            <person name="Chen Z.J."/>
            <person name="Sreedasyam A."/>
            <person name="Ando A."/>
            <person name="Song Q."/>
            <person name="De Santiago L.M."/>
            <person name="Hulse-Kemp A.M."/>
            <person name="Ding M."/>
            <person name="Ye W."/>
            <person name="Kirkbride R.C."/>
            <person name="Jenkins J."/>
            <person name="Plott C."/>
            <person name="Lovell J."/>
            <person name="Lin Y.M."/>
            <person name="Vaughn R."/>
            <person name="Liu B."/>
            <person name="Simpson S."/>
            <person name="Scheffler B.E."/>
            <person name="Wen L."/>
            <person name="Saski C.A."/>
            <person name="Grover C.E."/>
            <person name="Hu G."/>
            <person name="Conover J.L."/>
            <person name="Carlson J.W."/>
            <person name="Shu S."/>
            <person name="Boston L.B."/>
            <person name="Williams M."/>
            <person name="Peterson D.G."/>
            <person name="McGee K."/>
            <person name="Jones D.C."/>
            <person name="Wendel J.F."/>
            <person name="Stelly D.M."/>
            <person name="Grimwood J."/>
            <person name="Schmutz J."/>
        </authorList>
    </citation>
    <scope>NUCLEOTIDE SEQUENCE [LARGE SCALE GENOMIC DNA]</scope>
    <source>
        <strain evidence="12">cv. TM-1</strain>
    </source>
</reference>
<dbReference type="PRINTS" id="PR00458">
    <property type="entry name" value="PEROXIDASE"/>
</dbReference>
<proteinExistence type="inferred from homology"/>
<evidence type="ECO:0000313" key="12">
    <source>
        <dbReference type="Proteomes" id="UP000818029"/>
    </source>
</evidence>
<evidence type="ECO:0000256" key="4">
    <source>
        <dbReference type="ARBA" id="ARBA00022559"/>
    </source>
</evidence>
<evidence type="ECO:0000313" key="13">
    <source>
        <dbReference type="RefSeq" id="XP_040959247.1"/>
    </source>
</evidence>
<evidence type="ECO:0000256" key="9">
    <source>
        <dbReference type="ARBA" id="ARBA00023157"/>
    </source>
</evidence>
<dbReference type="PANTHER" id="PTHR31388:SF263">
    <property type="entry name" value="PEROXIDASE"/>
    <property type="match status" value="1"/>
</dbReference>
<keyword evidence="6 10" id="KW-0479">Metal-binding</keyword>
<dbReference type="InterPro" id="IPR033905">
    <property type="entry name" value="Secretory_peroxidase"/>
</dbReference>
<reference evidence="13 14" key="2">
    <citation type="submission" date="2025-05" db="UniProtKB">
        <authorList>
            <consortium name="RefSeq"/>
        </authorList>
    </citation>
    <scope>IDENTIFICATION</scope>
</reference>
<dbReference type="InterPro" id="IPR000823">
    <property type="entry name" value="Peroxidase_pln"/>
</dbReference>
<feature type="domain" description="Plant heme peroxidase family profile" evidence="11">
    <location>
        <begin position="27"/>
        <end position="346"/>
    </location>
</feature>
<dbReference type="Gene3D" id="1.10.420.10">
    <property type="entry name" value="Peroxidase, domain 2"/>
    <property type="match status" value="1"/>
</dbReference>
<keyword evidence="5 10" id="KW-0349">Heme</keyword>
<feature type="signal peptide" evidence="10">
    <location>
        <begin position="1"/>
        <end position="22"/>
    </location>
</feature>
<comment type="cofactor">
    <cofactor evidence="10">
        <name>heme b</name>
        <dbReference type="ChEBI" id="CHEBI:60344"/>
    </cofactor>
    <text evidence="10">Binds 1 heme b (iron(II)-protoporphyrin IX) group per subunit.</text>
</comment>
<keyword evidence="10" id="KW-0732">Signal</keyword>
<keyword evidence="7 10" id="KW-0560">Oxidoreductase</keyword>
<comment type="cofactor">
    <cofactor evidence="10">
        <name>Ca(2+)</name>
        <dbReference type="ChEBI" id="CHEBI:29108"/>
    </cofactor>
    <text evidence="10">Binds 2 calcium ions per subunit.</text>
</comment>
<keyword evidence="4 10" id="KW-0575">Peroxidase</keyword>
<comment type="similarity">
    <text evidence="10">Belongs to the peroxidase family. Classical plant (class III) peroxidase subfamily.</text>
</comment>
<dbReference type="PROSITE" id="PS50873">
    <property type="entry name" value="PEROXIDASE_4"/>
    <property type="match status" value="1"/>
</dbReference>
<keyword evidence="9" id="KW-1015">Disulfide bond</keyword>
<evidence type="ECO:0000259" key="11">
    <source>
        <dbReference type="PROSITE" id="PS50873"/>
    </source>
</evidence>
<keyword evidence="10" id="KW-0106">Calcium</keyword>
<evidence type="ECO:0000256" key="7">
    <source>
        <dbReference type="ARBA" id="ARBA00023002"/>
    </source>
</evidence>
<evidence type="ECO:0000313" key="14">
    <source>
        <dbReference type="RefSeq" id="XP_040959248.1"/>
    </source>
</evidence>
<name>A0ABM3AWM2_GOSHI</name>
<dbReference type="InterPro" id="IPR002016">
    <property type="entry name" value="Haem_peroxidase"/>
</dbReference>
<evidence type="ECO:0000256" key="5">
    <source>
        <dbReference type="ARBA" id="ARBA00022617"/>
    </source>
</evidence>
<evidence type="ECO:0000256" key="3">
    <source>
        <dbReference type="ARBA" id="ARBA00012313"/>
    </source>
</evidence>
<dbReference type="SUPFAM" id="SSF48113">
    <property type="entry name" value="Heme-dependent peroxidases"/>
    <property type="match status" value="1"/>
</dbReference>
<dbReference type="Pfam" id="PF00141">
    <property type="entry name" value="peroxidase"/>
    <property type="match status" value="1"/>
</dbReference>
<dbReference type="PROSITE" id="PS00436">
    <property type="entry name" value="PEROXIDASE_2"/>
    <property type="match status" value="1"/>
</dbReference>
<dbReference type="GeneID" id="107915957"/>
<evidence type="ECO:0000256" key="6">
    <source>
        <dbReference type="ARBA" id="ARBA00022723"/>
    </source>
</evidence>
<dbReference type="GO" id="GO:0004601">
    <property type="term" value="F:peroxidase activity"/>
    <property type="evidence" value="ECO:0007669"/>
    <property type="project" value="UniProtKB-KW"/>
</dbReference>
<protein>
    <recommendedName>
        <fullName evidence="3 10">Peroxidase</fullName>
        <ecNumber evidence="3 10">1.11.1.7</ecNumber>
    </recommendedName>
</protein>
<evidence type="ECO:0000256" key="1">
    <source>
        <dbReference type="ARBA" id="ARBA00000189"/>
    </source>
</evidence>
<comment type="function">
    <text evidence="2">Removal of H(2)O(2), oxidation of toxic reductants, biosynthesis and degradation of lignin, suberization, auxin catabolism, response to environmental stresses such as wounding, pathogen attack and oxidative stress. These functions might be dependent on each isozyme/isoform in each plant tissue.</text>
</comment>
<organism evidence="12 13">
    <name type="scientific">Gossypium hirsutum</name>
    <name type="common">Upland cotton</name>
    <name type="synonym">Gossypium mexicanum</name>
    <dbReference type="NCBI Taxonomy" id="3635"/>
    <lineage>
        <taxon>Eukaryota</taxon>
        <taxon>Viridiplantae</taxon>
        <taxon>Streptophyta</taxon>
        <taxon>Embryophyta</taxon>
        <taxon>Tracheophyta</taxon>
        <taxon>Spermatophyta</taxon>
        <taxon>Magnoliopsida</taxon>
        <taxon>eudicotyledons</taxon>
        <taxon>Gunneridae</taxon>
        <taxon>Pentapetalae</taxon>
        <taxon>rosids</taxon>
        <taxon>malvids</taxon>
        <taxon>Malvales</taxon>
        <taxon>Malvaceae</taxon>
        <taxon>Malvoideae</taxon>
        <taxon>Gossypium</taxon>
    </lineage>
</organism>
<evidence type="ECO:0000256" key="8">
    <source>
        <dbReference type="ARBA" id="ARBA00023004"/>
    </source>
</evidence>
<dbReference type="RefSeq" id="XP_040959247.1">
    <property type="nucleotide sequence ID" value="XM_041103313.1"/>
</dbReference>
<sequence length="346" mass="37984">MAEACSLLLLLVFVLSGAPVEGRHGSKLSQNYYKSTCPEVFSIVQAEVEAALNKERRMGASLLRLHFHDCFVNGCDGSIFLDDNATFIGEKTAPPNVNSTRGFNVVDDIKARLEDACPGVVSCADILAIAARDSTVILGGPSWKVKLGRKDATTASNAAATEFIPRPNLNISALLSSFDTQGLSLKDLVALSGNQILTWQNTSLFVLINYWFILEWYSGAHTIGLVKCETFRAHIHNDSNIDPTFAKSLQRKCPRAGKDNIHQQLDLQTPTSFDNSYFKNLLKKKGLLRSDQELFSGTSADSLVKKYAADSSEFFKHFSKSMIKLGNIKPITGSSGKIRINCRKVN</sequence>
<keyword evidence="10" id="KW-0964">Secreted</keyword>
<dbReference type="PRINTS" id="PR00461">
    <property type="entry name" value="PLPEROXIDASE"/>
</dbReference>
<evidence type="ECO:0000256" key="10">
    <source>
        <dbReference type="RuleBase" id="RU362060"/>
    </source>
</evidence>
<dbReference type="InterPro" id="IPR010255">
    <property type="entry name" value="Haem_peroxidase_sf"/>
</dbReference>
<comment type="catalytic activity">
    <reaction evidence="1 10">
        <text>2 a phenolic donor + H2O2 = 2 a phenolic radical donor + 2 H2O</text>
        <dbReference type="Rhea" id="RHEA:56136"/>
        <dbReference type="ChEBI" id="CHEBI:15377"/>
        <dbReference type="ChEBI" id="CHEBI:16240"/>
        <dbReference type="ChEBI" id="CHEBI:139520"/>
        <dbReference type="ChEBI" id="CHEBI:139521"/>
        <dbReference type="EC" id="1.11.1.7"/>
    </reaction>
</comment>
<dbReference type="Proteomes" id="UP000818029">
    <property type="component" value="Chromosome D10"/>
</dbReference>
<keyword evidence="12" id="KW-1185">Reference proteome</keyword>
<evidence type="ECO:0000256" key="2">
    <source>
        <dbReference type="ARBA" id="ARBA00002322"/>
    </source>
</evidence>
<dbReference type="RefSeq" id="XP_040959248.1">
    <property type="nucleotide sequence ID" value="XM_041103314.1"/>
</dbReference>
<feature type="chain" id="PRO_5044948603" description="Peroxidase" evidence="10">
    <location>
        <begin position="23"/>
        <end position="346"/>
    </location>
</feature>
<keyword evidence="10" id="KW-0376">Hydrogen peroxide</keyword>
<accession>A0ABM3AWM2</accession>
<dbReference type="EC" id="1.11.1.7" evidence="3 10"/>
<dbReference type="PANTHER" id="PTHR31388">
    <property type="entry name" value="PEROXIDASE 72-RELATED"/>
    <property type="match status" value="1"/>
</dbReference>
<comment type="subcellular location">
    <subcellularLocation>
        <location evidence="10">Secreted</location>
    </subcellularLocation>
</comment>
<dbReference type="CDD" id="cd00693">
    <property type="entry name" value="secretory_peroxidase"/>
    <property type="match status" value="1"/>
</dbReference>
<dbReference type="InterPro" id="IPR019794">
    <property type="entry name" value="Peroxidases_AS"/>
</dbReference>
<dbReference type="Gene3D" id="1.10.520.10">
    <property type="match status" value="1"/>
</dbReference>